<dbReference type="InterPro" id="IPR025528">
    <property type="entry name" value="BrnA_antitoxin"/>
</dbReference>
<dbReference type="OrthoDB" id="361944at2"/>
<sequence length="92" mass="10085">MKPGQGYAQEDWDAVSDNPEISKSQLSKARPFAEALPELAEKMRNAGGRPRSDNPKQLVSIRLDADVLDRLKSEGPGWQTRANAILKKAVGL</sequence>
<dbReference type="KEGG" id="yti:FNA67_04795"/>
<gene>
    <name evidence="2" type="ORF">FNA67_04795</name>
</gene>
<keyword evidence="3" id="KW-1185">Reference proteome</keyword>
<reference evidence="2 3" key="1">
    <citation type="journal article" date="2015" name="Int. J. Syst. Evol. Microbiol.">
        <title>Youhaiella tibetensis gen. nov., sp. nov., isolated from subsurface sediment.</title>
        <authorList>
            <person name="Wang Y.X."/>
            <person name="Huang F.Q."/>
            <person name="Nogi Y."/>
            <person name="Pang S.J."/>
            <person name="Wang P.K."/>
            <person name="Lv J."/>
        </authorList>
    </citation>
    <scope>NUCLEOTIDE SEQUENCE [LARGE SCALE GENOMIC DNA]</scope>
    <source>
        <strain evidence="3">fig4</strain>
    </source>
</reference>
<proteinExistence type="predicted"/>
<evidence type="ECO:0000313" key="3">
    <source>
        <dbReference type="Proteomes" id="UP000321062"/>
    </source>
</evidence>
<accession>A0A5B9DV01</accession>
<feature type="region of interest" description="Disordered" evidence="1">
    <location>
        <begin position="1"/>
        <end position="29"/>
    </location>
</feature>
<name>A0A5B9DV01_9HYPH</name>
<dbReference type="Proteomes" id="UP000321062">
    <property type="component" value="Chromosome"/>
</dbReference>
<organism evidence="2 3">
    <name type="scientific">Paradevosia tibetensis</name>
    <dbReference type="NCBI Taxonomy" id="1447062"/>
    <lineage>
        <taxon>Bacteria</taxon>
        <taxon>Pseudomonadati</taxon>
        <taxon>Pseudomonadota</taxon>
        <taxon>Alphaproteobacteria</taxon>
        <taxon>Hyphomicrobiales</taxon>
        <taxon>Devosiaceae</taxon>
        <taxon>Paradevosia</taxon>
    </lineage>
</organism>
<protein>
    <submittedName>
        <fullName evidence="2">BrnA antitoxin family protein</fullName>
    </submittedName>
</protein>
<evidence type="ECO:0000313" key="2">
    <source>
        <dbReference type="EMBL" id="QEE22695.1"/>
    </source>
</evidence>
<evidence type="ECO:0000256" key="1">
    <source>
        <dbReference type="SAM" id="MobiDB-lite"/>
    </source>
</evidence>
<dbReference type="AlphaFoldDB" id="A0A5B9DV01"/>
<dbReference type="Pfam" id="PF14384">
    <property type="entry name" value="BrnA_antitoxin"/>
    <property type="match status" value="1"/>
</dbReference>
<dbReference type="EMBL" id="CP041690">
    <property type="protein sequence ID" value="QEE22695.1"/>
    <property type="molecule type" value="Genomic_DNA"/>
</dbReference>